<keyword evidence="3" id="KW-0813">Transport</keyword>
<dbReference type="InterPro" id="IPR002491">
    <property type="entry name" value="ABC_transptr_periplasmic_BD"/>
</dbReference>
<accession>A0A8J7ID40</accession>
<dbReference type="EMBL" id="JAECZA010000233">
    <property type="protein sequence ID" value="MBH8576590.1"/>
    <property type="molecule type" value="Genomic_DNA"/>
</dbReference>
<dbReference type="InterPro" id="IPR051313">
    <property type="entry name" value="Bact_iron-sidero_bind"/>
</dbReference>
<dbReference type="SUPFAM" id="SSF53807">
    <property type="entry name" value="Helical backbone' metal receptor"/>
    <property type="match status" value="1"/>
</dbReference>
<organism evidence="6 7">
    <name type="scientific">Dendronalium phyllosphericum CENA369</name>
    <dbReference type="NCBI Taxonomy" id="1725256"/>
    <lineage>
        <taxon>Bacteria</taxon>
        <taxon>Bacillati</taxon>
        <taxon>Cyanobacteriota</taxon>
        <taxon>Cyanophyceae</taxon>
        <taxon>Nostocales</taxon>
        <taxon>Nostocaceae</taxon>
        <taxon>Dendronalium</taxon>
        <taxon>Dendronalium phyllosphericum</taxon>
    </lineage>
</organism>
<feature type="domain" description="Fe/B12 periplasmic-binding" evidence="5">
    <location>
        <begin position="68"/>
        <end position="336"/>
    </location>
</feature>
<protein>
    <submittedName>
        <fullName evidence="6">Iron-siderophore ABC transporter substrate-binding protein</fullName>
    </submittedName>
</protein>
<dbReference type="Gene3D" id="3.40.50.1980">
    <property type="entry name" value="Nitrogenase molybdenum iron protein domain"/>
    <property type="match status" value="2"/>
</dbReference>
<dbReference type="Proteomes" id="UP000662314">
    <property type="component" value="Unassembled WGS sequence"/>
</dbReference>
<reference evidence="6 7" key="1">
    <citation type="journal article" date="2021" name="Int. J. Syst. Evol. Microbiol.">
        <title>Amazonocrinis nigriterrae gen. nov., sp. nov., Atlanticothrix silvestris gen. nov., sp. nov. and Dendronalium phyllosphericum gen. nov., sp. nov., nostocacean cyanobacteria from Brazilian environments.</title>
        <authorList>
            <person name="Alvarenga D.O."/>
            <person name="Andreote A.P.D."/>
            <person name="Branco L.H.Z."/>
            <person name="Delbaje E."/>
            <person name="Cruz R.B."/>
            <person name="Varani A.M."/>
            <person name="Fiore M.F."/>
        </authorList>
    </citation>
    <scope>NUCLEOTIDE SEQUENCE [LARGE SCALE GENOMIC DNA]</scope>
    <source>
        <strain evidence="6 7">CENA369</strain>
    </source>
</reference>
<evidence type="ECO:0000313" key="6">
    <source>
        <dbReference type="EMBL" id="MBH8576590.1"/>
    </source>
</evidence>
<evidence type="ECO:0000313" key="7">
    <source>
        <dbReference type="Proteomes" id="UP000662314"/>
    </source>
</evidence>
<dbReference type="PROSITE" id="PS50983">
    <property type="entry name" value="FE_B12_PBP"/>
    <property type="match status" value="1"/>
</dbReference>
<dbReference type="Pfam" id="PF01497">
    <property type="entry name" value="Peripla_BP_2"/>
    <property type="match status" value="1"/>
</dbReference>
<evidence type="ECO:0000256" key="4">
    <source>
        <dbReference type="ARBA" id="ARBA00022729"/>
    </source>
</evidence>
<evidence type="ECO:0000256" key="3">
    <source>
        <dbReference type="ARBA" id="ARBA00022448"/>
    </source>
</evidence>
<gene>
    <name evidence="6" type="ORF">I8752_27085</name>
</gene>
<comment type="caution">
    <text evidence="6">The sequence shown here is derived from an EMBL/GenBank/DDBJ whole genome shotgun (WGS) entry which is preliminary data.</text>
</comment>
<dbReference type="PANTHER" id="PTHR30532">
    <property type="entry name" value="IRON III DICITRATE-BINDING PERIPLASMIC PROTEIN"/>
    <property type="match status" value="1"/>
</dbReference>
<dbReference type="GO" id="GO:0030288">
    <property type="term" value="C:outer membrane-bounded periplasmic space"/>
    <property type="evidence" value="ECO:0007669"/>
    <property type="project" value="TreeGrafter"/>
</dbReference>
<dbReference type="PANTHER" id="PTHR30532:SF25">
    <property type="entry name" value="IRON(III) DICITRATE-BINDING PERIPLASMIC PROTEIN"/>
    <property type="match status" value="1"/>
</dbReference>
<dbReference type="GO" id="GO:1901678">
    <property type="term" value="P:iron coordination entity transport"/>
    <property type="evidence" value="ECO:0007669"/>
    <property type="project" value="UniProtKB-ARBA"/>
</dbReference>
<keyword evidence="4" id="KW-0732">Signal</keyword>
<name>A0A8J7ID40_9NOST</name>
<sequence length="336" mass="37204">MRTTHWLAKCFVICLPLLGLLAVVVWLDGCFFFNYPKVSDSKSVSSLSQVRVVQHFMGKTIVPAYPQRVVVLGGRCLENALALGIKPIAASKLFVSQLQRLVGPLSGIEDVDWLSPSIEKVLFLKPDLILGMHFHQDIYPLLSHIAPTVLAPPGASGAWKESFAFTARVLGKTKTAQQVMDNYYARLTQFKAKMGDRLNTTLVSVAELRTDALWLWAKASFSGVILKDAGIARPDSQTLDSQATLSLGGGPAAYALSEELMSELDGDILFLVSEDALGKRDLYPILKQLKAKPLWSKLKVVQQEKVHEVGFYWVQFGPLAANRMIDDLEQYLVKQQ</sequence>
<comment type="similarity">
    <text evidence="2">Belongs to the bacterial solute-binding protein 8 family.</text>
</comment>
<dbReference type="RefSeq" id="WP_214435317.1">
    <property type="nucleotide sequence ID" value="NZ_CAWPUQ010000161.1"/>
</dbReference>
<evidence type="ECO:0000259" key="5">
    <source>
        <dbReference type="PROSITE" id="PS50983"/>
    </source>
</evidence>
<keyword evidence="7" id="KW-1185">Reference proteome</keyword>
<dbReference type="AlphaFoldDB" id="A0A8J7ID40"/>
<comment type="subcellular location">
    <subcellularLocation>
        <location evidence="1">Cell envelope</location>
    </subcellularLocation>
</comment>
<proteinExistence type="inferred from homology"/>
<evidence type="ECO:0000256" key="1">
    <source>
        <dbReference type="ARBA" id="ARBA00004196"/>
    </source>
</evidence>
<evidence type="ECO:0000256" key="2">
    <source>
        <dbReference type="ARBA" id="ARBA00008814"/>
    </source>
</evidence>
<dbReference type="CDD" id="cd01146">
    <property type="entry name" value="FhuD"/>
    <property type="match status" value="1"/>
</dbReference>